<accession>A0A6A7C7L9</accession>
<dbReference type="SMART" id="SM00671">
    <property type="entry name" value="SEL1"/>
    <property type="match status" value="6"/>
</dbReference>
<dbReference type="InterPro" id="IPR006597">
    <property type="entry name" value="Sel1-like"/>
</dbReference>
<reference evidence="3" key="1">
    <citation type="journal article" date="2020" name="Stud. Mycol.">
        <title>101 Dothideomycetes genomes: a test case for predicting lifestyles and emergence of pathogens.</title>
        <authorList>
            <person name="Haridas S."/>
            <person name="Albert R."/>
            <person name="Binder M."/>
            <person name="Bloem J."/>
            <person name="Labutti K."/>
            <person name="Salamov A."/>
            <person name="Andreopoulos B."/>
            <person name="Baker S."/>
            <person name="Barry K."/>
            <person name="Bills G."/>
            <person name="Bluhm B."/>
            <person name="Cannon C."/>
            <person name="Castanera R."/>
            <person name="Culley D."/>
            <person name="Daum C."/>
            <person name="Ezra D."/>
            <person name="Gonzalez J."/>
            <person name="Henrissat B."/>
            <person name="Kuo A."/>
            <person name="Liang C."/>
            <person name="Lipzen A."/>
            <person name="Lutzoni F."/>
            <person name="Magnuson J."/>
            <person name="Mondo S."/>
            <person name="Nolan M."/>
            <person name="Ohm R."/>
            <person name="Pangilinan J."/>
            <person name="Park H.-J."/>
            <person name="Ramirez L."/>
            <person name="Alfaro M."/>
            <person name="Sun H."/>
            <person name="Tritt A."/>
            <person name="Yoshinaga Y."/>
            <person name="Zwiers L.-H."/>
            <person name="Turgeon B."/>
            <person name="Goodwin S."/>
            <person name="Spatafora J."/>
            <person name="Crous P."/>
            <person name="Grigoriev I."/>
        </authorList>
    </citation>
    <scope>NUCLEOTIDE SEQUENCE</scope>
    <source>
        <strain evidence="3">CBS 480.64</strain>
    </source>
</reference>
<dbReference type="Gene3D" id="1.25.40.10">
    <property type="entry name" value="Tetratricopeptide repeat domain"/>
    <property type="match status" value="1"/>
</dbReference>
<dbReference type="Pfam" id="PF08238">
    <property type="entry name" value="Sel1"/>
    <property type="match status" value="7"/>
</dbReference>
<evidence type="ECO:0000313" key="3">
    <source>
        <dbReference type="EMBL" id="KAF2863484.1"/>
    </source>
</evidence>
<dbReference type="PANTHER" id="PTHR46430:SF1">
    <property type="entry name" value="CHITIN SYNTHASE REGULATOR SKT5-RELATED"/>
    <property type="match status" value="1"/>
</dbReference>
<feature type="region of interest" description="Disordered" evidence="2">
    <location>
        <begin position="464"/>
        <end position="492"/>
    </location>
</feature>
<name>A0A6A7C7L9_9PEZI</name>
<evidence type="ECO:0000313" key="4">
    <source>
        <dbReference type="Proteomes" id="UP000799421"/>
    </source>
</evidence>
<dbReference type="InterPro" id="IPR011990">
    <property type="entry name" value="TPR-like_helical_dom_sf"/>
</dbReference>
<gene>
    <name evidence="3" type="ORF">K470DRAFT_210821</name>
</gene>
<evidence type="ECO:0000256" key="2">
    <source>
        <dbReference type="SAM" id="MobiDB-lite"/>
    </source>
</evidence>
<feature type="compositionally biased region" description="Polar residues" evidence="2">
    <location>
        <begin position="59"/>
        <end position="85"/>
    </location>
</feature>
<organism evidence="3 4">
    <name type="scientific">Piedraia hortae CBS 480.64</name>
    <dbReference type="NCBI Taxonomy" id="1314780"/>
    <lineage>
        <taxon>Eukaryota</taxon>
        <taxon>Fungi</taxon>
        <taxon>Dikarya</taxon>
        <taxon>Ascomycota</taxon>
        <taxon>Pezizomycotina</taxon>
        <taxon>Dothideomycetes</taxon>
        <taxon>Dothideomycetidae</taxon>
        <taxon>Capnodiales</taxon>
        <taxon>Piedraiaceae</taxon>
        <taxon>Piedraia</taxon>
    </lineage>
</organism>
<sequence>MRPGLSYFAFGPLTNKRHSLKHLARSSWSGERRSQEQPRLAKPSISSLFGESRRDSHSGTHSGQNTPPVVSRQPSMSRRSPNNRPMSYIDLLTDVPYHQQIAPMPNKSHAALQNAVGSAASLLDTKKTLEMYRANVTKSTDPAVAYEFAVFMVRTAKKAEPDDGLDPAQLLNEAKSILQRLADRGYPFAQYYLGDGFYSGLFNKNKPDRDKALTLFVAASKHGHAESGYRAGLCYEFGWVSSTSYAKAVQFYRSAASKNHPGAATRLGLACIRGTLGLNRNTSTREGITWLKRATESADLQHNIAPYELGLLHLTGFGDDVFQDEEYGIKLITQAAELGHVQANLCLGEVYENGWHGCPRDVALSVHHYNYAATRANPDAMMALCAWYMVGAEPVLAKDETEAYMWAKQAADIGHAKAEFAVGYFTEMGIGCQRDPLNANQWYMRAANQGYENAQKRLAILHESTNQDSKSPAADGKSKAKTPKAGKIGTEAASVNGRKKFLGFLSKPWTPNEF</sequence>
<dbReference type="OrthoDB" id="272077at2759"/>
<keyword evidence="4" id="KW-1185">Reference proteome</keyword>
<proteinExistence type="predicted"/>
<dbReference type="AlphaFoldDB" id="A0A6A7C7L9"/>
<dbReference type="InterPro" id="IPR051726">
    <property type="entry name" value="Chitin_Synth_Reg"/>
</dbReference>
<dbReference type="Proteomes" id="UP000799421">
    <property type="component" value="Unassembled WGS sequence"/>
</dbReference>
<feature type="region of interest" description="Disordered" evidence="2">
    <location>
        <begin position="24"/>
        <end position="87"/>
    </location>
</feature>
<keyword evidence="1" id="KW-0677">Repeat</keyword>
<dbReference type="PANTHER" id="PTHR46430">
    <property type="entry name" value="PROTEIN SKT5-RELATED"/>
    <property type="match status" value="1"/>
</dbReference>
<evidence type="ECO:0000256" key="1">
    <source>
        <dbReference type="ARBA" id="ARBA00022737"/>
    </source>
</evidence>
<dbReference type="SUPFAM" id="SSF81901">
    <property type="entry name" value="HCP-like"/>
    <property type="match status" value="1"/>
</dbReference>
<dbReference type="EMBL" id="MU005961">
    <property type="protein sequence ID" value="KAF2863484.1"/>
    <property type="molecule type" value="Genomic_DNA"/>
</dbReference>
<protein>
    <submittedName>
        <fullName evidence="3">HCP-like protein</fullName>
    </submittedName>
</protein>